<feature type="transmembrane region" description="Helical" evidence="1">
    <location>
        <begin position="32"/>
        <end position="51"/>
    </location>
</feature>
<feature type="domain" description="DUF1206" evidence="2">
    <location>
        <begin position="203"/>
        <end position="272"/>
    </location>
</feature>
<keyword evidence="4" id="KW-1185">Reference proteome</keyword>
<gene>
    <name evidence="3" type="ORF">PHY01_14890</name>
</gene>
<evidence type="ECO:0000313" key="3">
    <source>
        <dbReference type="EMBL" id="GEC19206.1"/>
    </source>
</evidence>
<feature type="transmembrane region" description="Helical" evidence="1">
    <location>
        <begin position="246"/>
        <end position="267"/>
    </location>
</feature>
<accession>A0A4Y3WP97</accession>
<dbReference type="AlphaFoldDB" id="A0A4Y3WP97"/>
<evidence type="ECO:0000256" key="1">
    <source>
        <dbReference type="SAM" id="Phobius"/>
    </source>
</evidence>
<evidence type="ECO:0000313" key="4">
    <source>
        <dbReference type="Proteomes" id="UP000320338"/>
    </source>
</evidence>
<organism evidence="3 4">
    <name type="scientific">Pseudonocardia hydrocarbonoxydans</name>
    <dbReference type="NCBI Taxonomy" id="76726"/>
    <lineage>
        <taxon>Bacteria</taxon>
        <taxon>Bacillati</taxon>
        <taxon>Actinomycetota</taxon>
        <taxon>Actinomycetes</taxon>
        <taxon>Pseudonocardiales</taxon>
        <taxon>Pseudonocardiaceae</taxon>
        <taxon>Pseudonocardia</taxon>
    </lineage>
</organism>
<feature type="domain" description="DUF1206" evidence="2">
    <location>
        <begin position="30"/>
        <end position="96"/>
    </location>
</feature>
<feature type="transmembrane region" description="Helical" evidence="1">
    <location>
        <begin position="148"/>
        <end position="172"/>
    </location>
</feature>
<keyword evidence="1" id="KW-1133">Transmembrane helix</keyword>
<dbReference type="Proteomes" id="UP000320338">
    <property type="component" value="Unassembled WGS sequence"/>
</dbReference>
<reference evidence="3 4" key="1">
    <citation type="submission" date="2019-06" db="EMBL/GenBank/DDBJ databases">
        <title>Whole genome shotgun sequence of Pseudonocardia hydrocarbonoxydans NBRC 14498.</title>
        <authorList>
            <person name="Hosoyama A."/>
            <person name="Uohara A."/>
            <person name="Ohji S."/>
            <person name="Ichikawa N."/>
        </authorList>
    </citation>
    <scope>NUCLEOTIDE SEQUENCE [LARGE SCALE GENOMIC DNA]</scope>
    <source>
        <strain evidence="3 4">NBRC 14498</strain>
    </source>
</reference>
<dbReference type="EMBL" id="BJNG01000014">
    <property type="protein sequence ID" value="GEC19206.1"/>
    <property type="molecule type" value="Genomic_DNA"/>
</dbReference>
<dbReference type="Pfam" id="PF06724">
    <property type="entry name" value="DUF1206"/>
    <property type="match status" value="3"/>
</dbReference>
<evidence type="ECO:0000259" key="2">
    <source>
        <dbReference type="Pfam" id="PF06724"/>
    </source>
</evidence>
<feature type="transmembrane region" description="Helical" evidence="1">
    <location>
        <begin position="110"/>
        <end position="128"/>
    </location>
</feature>
<comment type="caution">
    <text evidence="3">The sequence shown here is derived from an EMBL/GenBank/DDBJ whole genome shotgun (WGS) entry which is preliminary data.</text>
</comment>
<keyword evidence="1" id="KW-0812">Transmembrane</keyword>
<feature type="transmembrane region" description="Helical" evidence="1">
    <location>
        <begin position="203"/>
        <end position="226"/>
    </location>
</feature>
<sequence length="274" mass="27974">MSETPSDVGQGTPSEVGEGAGIVLRTVGRVGLVSYGLVHVLVAALAVQVAFGDRERADKKGALQAVASTGPGLVLLWVVAVGLAALVVWQLAEAVLGHRGVPLRQRALRVAINLAEAGLFGVLGWSAASTAAKGGAPSSQPSFASVVLGWPGGPVLVGLAGVAVVIGSAYAVRRGVQHTFLRELDLRGAGLRRSTLVTCVGQVGWMALGVAYGVPGVLIVIAAVRYDPASPTTLDAALQVLADQPYGPPLLVLLALGLIAFGVHCLFDARYRKA</sequence>
<dbReference type="InterPro" id="IPR009597">
    <property type="entry name" value="DUF1206"/>
</dbReference>
<keyword evidence="1" id="KW-0472">Membrane</keyword>
<protein>
    <recommendedName>
        <fullName evidence="2">DUF1206 domain-containing protein</fullName>
    </recommendedName>
</protein>
<name>A0A4Y3WP97_9PSEU</name>
<dbReference type="RefSeq" id="WP_170183693.1">
    <property type="nucleotide sequence ID" value="NZ_BAAARZ010000032.1"/>
</dbReference>
<feature type="transmembrane region" description="Helical" evidence="1">
    <location>
        <begin position="71"/>
        <end position="89"/>
    </location>
</feature>
<feature type="domain" description="DUF1206" evidence="2">
    <location>
        <begin position="115"/>
        <end position="176"/>
    </location>
</feature>
<proteinExistence type="predicted"/>